<accession>A0ABN9WPK8</accession>
<gene>
    <name evidence="4" type="ORF">PCOR1329_LOCUS68255</name>
</gene>
<feature type="domain" description="DUF218" evidence="3">
    <location>
        <begin position="752"/>
        <end position="909"/>
    </location>
</feature>
<evidence type="ECO:0000313" key="5">
    <source>
        <dbReference type="Proteomes" id="UP001189429"/>
    </source>
</evidence>
<evidence type="ECO:0000313" key="4">
    <source>
        <dbReference type="EMBL" id="CAK0887084.1"/>
    </source>
</evidence>
<evidence type="ECO:0000256" key="2">
    <source>
        <dbReference type="SAM" id="MobiDB-lite"/>
    </source>
</evidence>
<dbReference type="Pfam" id="PF02698">
    <property type="entry name" value="DUF218"/>
    <property type="match status" value="1"/>
</dbReference>
<dbReference type="PANTHER" id="PTHR30336:SF20">
    <property type="entry name" value="DUF218 DOMAIN-CONTAINING PROTEIN"/>
    <property type="match status" value="1"/>
</dbReference>
<feature type="region of interest" description="Disordered" evidence="2">
    <location>
        <begin position="1"/>
        <end position="48"/>
    </location>
</feature>
<organism evidence="4 5">
    <name type="scientific">Prorocentrum cordatum</name>
    <dbReference type="NCBI Taxonomy" id="2364126"/>
    <lineage>
        <taxon>Eukaryota</taxon>
        <taxon>Sar</taxon>
        <taxon>Alveolata</taxon>
        <taxon>Dinophyceae</taxon>
        <taxon>Prorocentrales</taxon>
        <taxon>Prorocentraceae</taxon>
        <taxon>Prorocentrum</taxon>
    </lineage>
</organism>
<keyword evidence="5" id="KW-1185">Reference proteome</keyword>
<feature type="region of interest" description="Disordered" evidence="2">
    <location>
        <begin position="437"/>
        <end position="480"/>
    </location>
</feature>
<feature type="coiled-coil region" evidence="1">
    <location>
        <begin position="307"/>
        <end position="334"/>
    </location>
</feature>
<keyword evidence="1" id="KW-0175">Coiled coil</keyword>
<dbReference type="InterPro" id="IPR003848">
    <property type="entry name" value="DUF218"/>
</dbReference>
<evidence type="ECO:0000259" key="3">
    <source>
        <dbReference type="Pfam" id="PF02698"/>
    </source>
</evidence>
<feature type="compositionally biased region" description="Low complexity" evidence="2">
    <location>
        <begin position="165"/>
        <end position="181"/>
    </location>
</feature>
<sequence>METTTVKGGTAPAPADMTPRRGEDEATLESPWKLPSRSQLPLESRRGGGVPQGWLCGDLPLEGRPRPSQDRSPFLGLVRLSVLPAHGRPLRGARCCRGASQASCAGAAGTRRRAWARLARRLRPSSNQRRRSSRPFRCCRIGSATGAWSCTTRRGSGGRKTADGAPCSRPARRSASCPTPRSRTRSPSGRRRGRARTSTPPTASARRCARWAWSSWTRSPTPQAVQTQVGRPVLSFGAAGLTTSDATKMASVRLLALALLGAAAAEKASPIGKVLEMISDLQAKVIGEGEASHAVFAEFSEWCEDRARELGFEIKTAEAEVAELKASVEKETANIEMFSAKVEDLAGELAKDTADLKAATTIREKEQADFEAEEGELMEIVDTLKRAISILEREMAKAGGAALVQLKNTASVTQALSVMVRASLLSSTDASKLSGLLQTMNSDDDDSGAPAASTYEGHSGAPVHTPVPAWARDGPGLRPAARPERRLLAPAGESRPWRWSSVGLERSLRFRAAAASSRSLAPLEKPGVAASKDLASSETANIGIEIPMECFIALPEADTYALRTIIADVLRAQLVTENLSTVEVTAPSVLRMLRTNSSSGSLRVAVEPRIIFRASVRYANASISAVESSLSSSYLGANIVVAAEEELPGFRSACGGGPRALSVVPRGLSLADLMPAHRDDFERVDDSSASAPGGSWPRWLPPALVASGGTVWVVAALHFGRSLLKERLGAATPHKPQLCPDGRAEPDRHDVDAIVVPGGGLMPCGEAPPWTEERLLEARALFEEEQIARTFGKPRLVAPTIVTHNAWNPTAPNRGNYFGSGETCEADVCARYLHERCGVPKQAVWPDILSFTLIGNAYFCRMMFVEARDMRHVAVVTNRFQMKRAKAVFGKIFSLPPLPHGREDWYTLSFREAADAGLEPEELAALREQERLALRNFEALQDRFTTVEAVHRFLVGVFDDTSSQLASASARCA</sequence>
<proteinExistence type="predicted"/>
<name>A0ABN9WPK8_9DINO</name>
<reference evidence="4" key="1">
    <citation type="submission" date="2023-10" db="EMBL/GenBank/DDBJ databases">
        <authorList>
            <person name="Chen Y."/>
            <person name="Shah S."/>
            <person name="Dougan E. K."/>
            <person name="Thang M."/>
            <person name="Chan C."/>
        </authorList>
    </citation>
    <scope>NUCLEOTIDE SEQUENCE [LARGE SCALE GENOMIC DNA]</scope>
</reference>
<feature type="compositionally biased region" description="Basic residues" evidence="2">
    <location>
        <begin position="182"/>
        <end position="195"/>
    </location>
</feature>
<dbReference type="InterPro" id="IPR014729">
    <property type="entry name" value="Rossmann-like_a/b/a_fold"/>
</dbReference>
<feature type="region of interest" description="Disordered" evidence="2">
    <location>
        <begin position="150"/>
        <end position="204"/>
    </location>
</feature>
<dbReference type="Proteomes" id="UP001189429">
    <property type="component" value="Unassembled WGS sequence"/>
</dbReference>
<evidence type="ECO:0000256" key="1">
    <source>
        <dbReference type="SAM" id="Coils"/>
    </source>
</evidence>
<dbReference type="EMBL" id="CAUYUJ010018893">
    <property type="protein sequence ID" value="CAK0887084.1"/>
    <property type="molecule type" value="Genomic_DNA"/>
</dbReference>
<dbReference type="CDD" id="cd06259">
    <property type="entry name" value="YdcF-like"/>
    <property type="match status" value="1"/>
</dbReference>
<dbReference type="InterPro" id="IPR051599">
    <property type="entry name" value="Cell_Envelope_Assoc"/>
</dbReference>
<dbReference type="PANTHER" id="PTHR30336">
    <property type="entry name" value="INNER MEMBRANE PROTEIN, PROBABLE PERMEASE"/>
    <property type="match status" value="1"/>
</dbReference>
<dbReference type="Gene3D" id="3.40.50.620">
    <property type="entry name" value="HUPs"/>
    <property type="match status" value="1"/>
</dbReference>
<comment type="caution">
    <text evidence="4">The sequence shown here is derived from an EMBL/GenBank/DDBJ whole genome shotgun (WGS) entry which is preliminary data.</text>
</comment>
<protein>
    <recommendedName>
        <fullName evidence="3">DUF218 domain-containing protein</fullName>
    </recommendedName>
</protein>